<keyword evidence="2" id="KW-0012">Acyltransferase</keyword>
<dbReference type="InterPro" id="IPR050065">
    <property type="entry name" value="GlmU-like"/>
</dbReference>
<organism evidence="3 4">
    <name type="scientific">Blattabacterium punctulatus CPU2</name>
    <dbReference type="NCBI Taxonomy" id="1457032"/>
    <lineage>
        <taxon>Bacteria</taxon>
        <taxon>Pseudomonadati</taxon>
        <taxon>Bacteroidota</taxon>
        <taxon>Flavobacteriia</taxon>
        <taxon>Flavobacteriales</taxon>
        <taxon>Blattabacteriaceae</taxon>
        <taxon>Blattabacterium</taxon>
    </lineage>
</organism>
<evidence type="ECO:0000313" key="4">
    <source>
        <dbReference type="Proteomes" id="UP000262607"/>
    </source>
</evidence>
<evidence type="ECO:0000256" key="1">
    <source>
        <dbReference type="ARBA" id="ARBA00022679"/>
    </source>
</evidence>
<dbReference type="Proteomes" id="UP000262607">
    <property type="component" value="Chromosome"/>
</dbReference>
<gene>
    <name evidence="3" type="ORF">CPU2_498</name>
</gene>
<dbReference type="GO" id="GO:0016746">
    <property type="term" value="F:acyltransferase activity"/>
    <property type="evidence" value="ECO:0007669"/>
    <property type="project" value="UniProtKB-KW"/>
</dbReference>
<dbReference type="PANTHER" id="PTHR43584">
    <property type="entry name" value="NUCLEOTIDYL TRANSFERASE"/>
    <property type="match status" value="1"/>
</dbReference>
<dbReference type="Pfam" id="PF13562">
    <property type="entry name" value="NTP_transf_4"/>
    <property type="match status" value="1"/>
</dbReference>
<reference evidence="3 4" key="1">
    <citation type="submission" date="2014-06" db="EMBL/GenBank/DDBJ databases">
        <title>Genome sequence of the intracellular symbiont Blattabacterium cuenoti, strain CPU2 from the wood feeding cockroach Cryptocercus punctulatus.</title>
        <authorList>
            <person name="Kinjo Y."/>
            <person name="Ohkuma M."/>
            <person name="Tokuda G."/>
        </authorList>
    </citation>
    <scope>NUCLEOTIDE SEQUENCE [LARGE SCALE GENOMIC DNA]</scope>
    <source>
        <strain evidence="3 4">CPU2</strain>
    </source>
</reference>
<dbReference type="NCBIfam" id="TIGR03991">
    <property type="entry name" value="alt_bact_glmU"/>
    <property type="match status" value="1"/>
</dbReference>
<name>A0AAD1FRI4_9FLAO</name>
<dbReference type="RefSeq" id="WP_110548557.1">
    <property type="nucleotide sequence ID" value="NZ_AP014610.1"/>
</dbReference>
<evidence type="ECO:0000313" key="3">
    <source>
        <dbReference type="EMBL" id="BBA17978.1"/>
    </source>
</evidence>
<dbReference type="InterPro" id="IPR011004">
    <property type="entry name" value="Trimer_LpxA-like_sf"/>
</dbReference>
<dbReference type="GO" id="GO:0016779">
    <property type="term" value="F:nucleotidyltransferase activity"/>
    <property type="evidence" value="ECO:0007669"/>
    <property type="project" value="UniProtKB-ARBA"/>
</dbReference>
<accession>A0AAD1FRI4</accession>
<dbReference type="InterPro" id="IPR023917">
    <property type="entry name" value="Bifunctiontional_GlmU_bac-type"/>
</dbReference>
<protein>
    <submittedName>
        <fullName evidence="3">LbetaH super family domain-containing protein</fullName>
    </submittedName>
</protein>
<proteinExistence type="predicted"/>
<dbReference type="AlphaFoldDB" id="A0AAD1FRI4"/>
<sequence length="400" mass="46277">MDYFILYDGNTEWKNLLPITFTRPVSEIRVGIFTIRERWERYIGGKAFVLTKPFLSKKYSFGIEKKMGMHKNILLINSSFIPNEKLIQIIFELKENEAIFFKEKMVAVRKSIFYYRKDTPFLKKYKKIYHINQVIYIQYPWDIFINNEIILKQDFHFLTKGKNSFSLFGKNNLLCKEKIFLEEDMTAENIVLNAKFGPIYLEKEVQIMEGSMIRGPVAICNKSILNMGSKIYGGTTIGPNCKVGGEIKNSIIFSYSNKAHDGFLGNTVLGEWCNLGAGTNISNLRNDYSKVKVWSYEKKNFFPIDVQFFGMIMGDYSKSSINTQFNTATIVGVNTNIFGYGFPPRYIPSFSLGGIQNRKVIPFGKVCETAEIMMNRRNISFSFLDKEILEYLYHSMGNKI</sequence>
<dbReference type="Gene3D" id="2.160.10.10">
    <property type="entry name" value="Hexapeptide repeat proteins"/>
    <property type="match status" value="1"/>
</dbReference>
<evidence type="ECO:0000256" key="2">
    <source>
        <dbReference type="ARBA" id="ARBA00023315"/>
    </source>
</evidence>
<dbReference type="GeneID" id="66556570"/>
<keyword evidence="1" id="KW-0808">Transferase</keyword>
<dbReference type="EMBL" id="AP014610">
    <property type="protein sequence ID" value="BBA17978.1"/>
    <property type="molecule type" value="Genomic_DNA"/>
</dbReference>
<dbReference type="SUPFAM" id="SSF51161">
    <property type="entry name" value="Trimeric LpxA-like enzymes"/>
    <property type="match status" value="1"/>
</dbReference>
<dbReference type="PANTHER" id="PTHR43584:SF9">
    <property type="entry name" value="TRANSFERASE HEXAPEPTIDE REPEAT CONTAINING PROTEIN"/>
    <property type="match status" value="1"/>
</dbReference>